<proteinExistence type="predicted"/>
<gene>
    <name evidence="3" type="ORF">LAESUDRAFT_762318</name>
</gene>
<protein>
    <recommendedName>
        <fullName evidence="2">DOC domain-containing protein</fullName>
    </recommendedName>
</protein>
<dbReference type="GeneID" id="63830104"/>
<dbReference type="SMART" id="SM01337">
    <property type="entry name" value="APC10"/>
    <property type="match status" value="1"/>
</dbReference>
<evidence type="ECO:0000259" key="2">
    <source>
        <dbReference type="SMART" id="SM01337"/>
    </source>
</evidence>
<dbReference type="Proteomes" id="UP000076871">
    <property type="component" value="Unassembled WGS sequence"/>
</dbReference>
<accession>A0A165CIT1</accession>
<evidence type="ECO:0000313" key="3">
    <source>
        <dbReference type="EMBL" id="KZT02886.1"/>
    </source>
</evidence>
<keyword evidence="4" id="KW-1185">Reference proteome</keyword>
<dbReference type="STRING" id="1314785.A0A165CIT1"/>
<sequence>MTSVSTAGPIGINHFAYPSADGTPIMHAGRKSPFLPWPDIGHLTKWSVSSYKFGFGPECLRDDDPDTFCNGPPTALHHGRISSQSSHPSAELSRSANNPTIAVLAGTGLHDLQDVQAIHLDKPDGWTTFDASAEPSPDGANGLSVRLAICGSDNRVLICGPVYQ</sequence>
<organism evidence="3 4">
    <name type="scientific">Laetiporus sulphureus 93-53</name>
    <dbReference type="NCBI Taxonomy" id="1314785"/>
    <lineage>
        <taxon>Eukaryota</taxon>
        <taxon>Fungi</taxon>
        <taxon>Dikarya</taxon>
        <taxon>Basidiomycota</taxon>
        <taxon>Agaricomycotina</taxon>
        <taxon>Agaricomycetes</taxon>
        <taxon>Polyporales</taxon>
        <taxon>Laetiporus</taxon>
    </lineage>
</organism>
<evidence type="ECO:0000313" key="4">
    <source>
        <dbReference type="Proteomes" id="UP000076871"/>
    </source>
</evidence>
<dbReference type="InParanoid" id="A0A165CIT1"/>
<dbReference type="AlphaFoldDB" id="A0A165CIT1"/>
<feature type="domain" description="DOC" evidence="2">
    <location>
        <begin position="37"/>
        <end position="164"/>
    </location>
</feature>
<feature type="compositionally biased region" description="Polar residues" evidence="1">
    <location>
        <begin position="81"/>
        <end position="95"/>
    </location>
</feature>
<name>A0A165CIT1_9APHY</name>
<dbReference type="SUPFAM" id="SSF49785">
    <property type="entry name" value="Galactose-binding domain-like"/>
    <property type="match status" value="1"/>
</dbReference>
<dbReference type="RefSeq" id="XP_040760626.1">
    <property type="nucleotide sequence ID" value="XM_040913076.1"/>
</dbReference>
<dbReference type="OrthoDB" id="24948at2759"/>
<dbReference type="Pfam" id="PF03256">
    <property type="entry name" value="ANAPC10"/>
    <property type="match status" value="1"/>
</dbReference>
<dbReference type="Gene3D" id="2.60.120.260">
    <property type="entry name" value="Galactose-binding domain-like"/>
    <property type="match status" value="1"/>
</dbReference>
<evidence type="ECO:0000256" key="1">
    <source>
        <dbReference type="SAM" id="MobiDB-lite"/>
    </source>
</evidence>
<dbReference type="FunCoup" id="A0A165CIT1">
    <property type="interactions" value="408"/>
</dbReference>
<reference evidence="3 4" key="1">
    <citation type="journal article" date="2016" name="Mol. Biol. Evol.">
        <title>Comparative Genomics of Early-Diverging Mushroom-Forming Fungi Provides Insights into the Origins of Lignocellulose Decay Capabilities.</title>
        <authorList>
            <person name="Nagy L.G."/>
            <person name="Riley R."/>
            <person name="Tritt A."/>
            <person name="Adam C."/>
            <person name="Daum C."/>
            <person name="Floudas D."/>
            <person name="Sun H."/>
            <person name="Yadav J.S."/>
            <person name="Pangilinan J."/>
            <person name="Larsson K.H."/>
            <person name="Matsuura K."/>
            <person name="Barry K."/>
            <person name="Labutti K."/>
            <person name="Kuo R."/>
            <person name="Ohm R.A."/>
            <person name="Bhattacharya S.S."/>
            <person name="Shirouzu T."/>
            <person name="Yoshinaga Y."/>
            <person name="Martin F.M."/>
            <person name="Grigoriev I.V."/>
            <person name="Hibbett D.S."/>
        </authorList>
    </citation>
    <scope>NUCLEOTIDE SEQUENCE [LARGE SCALE GENOMIC DNA]</scope>
    <source>
        <strain evidence="3 4">93-53</strain>
    </source>
</reference>
<dbReference type="InterPro" id="IPR004939">
    <property type="entry name" value="APC_su10/DOC_dom"/>
</dbReference>
<dbReference type="InterPro" id="IPR008979">
    <property type="entry name" value="Galactose-bd-like_sf"/>
</dbReference>
<feature type="region of interest" description="Disordered" evidence="1">
    <location>
        <begin position="70"/>
        <end position="95"/>
    </location>
</feature>
<dbReference type="EMBL" id="KV427648">
    <property type="protein sequence ID" value="KZT02886.1"/>
    <property type="molecule type" value="Genomic_DNA"/>
</dbReference>